<sequence length="271" mass="31764">MGSLGRTFALSLILIIMVSFSACIQKEPTPQNLANEIEDVDKYMYSLEYHLKSPYGNSSMYYRGGFNYDKAEAFWEGKIIHSNGDVVYINETIIEDFMYFSYATERNNKIINSYIANMTIQEYFEKLKDRLPPNIKTVEDLRYEIFKRADLRSNPLYYIREALNNVTNFETTKGDGIYLVAFNFTKIYEMPIPENISAAEMGYYESIKHVTITKSFMRLWVKDNLPIKGEIEGIEIFKLLAENITSTREFNAKFEITPDYKRPEWLKKVLQ</sequence>
<organism evidence="1 2">
    <name type="scientific">Thermococcus sibiricus (strain DSM 12597 / MM 739)</name>
    <dbReference type="NCBI Taxonomy" id="604354"/>
    <lineage>
        <taxon>Archaea</taxon>
        <taxon>Methanobacteriati</taxon>
        <taxon>Methanobacteriota</taxon>
        <taxon>Thermococci</taxon>
        <taxon>Thermococcales</taxon>
        <taxon>Thermococcaceae</taxon>
        <taxon>Thermococcus</taxon>
    </lineage>
</organism>
<dbReference type="AlphaFoldDB" id="C6A308"/>
<dbReference type="Proteomes" id="UP000009079">
    <property type="component" value="Chromosome"/>
</dbReference>
<gene>
    <name evidence="1" type="ordered locus">TSIB_0945</name>
</gene>
<dbReference type="HOGENOM" id="CLU_1025346_0_0_2"/>
<protein>
    <recommendedName>
        <fullName evidence="3">Lipoprotein</fullName>
    </recommendedName>
</protein>
<reference evidence="1 2" key="1">
    <citation type="journal article" date="2009" name="Appl. Environ. Microbiol.">
        <title>Metabolic versatility and indigenous origin of the archaeon Thermococcus sibiricus, isolated from a siberian oil reservoir, as revealed by genome analysis.</title>
        <authorList>
            <person name="Mardanov A.V."/>
            <person name="Ravin N.V."/>
            <person name="Svetlitchnyi V.A."/>
            <person name="Beletsky A.V."/>
            <person name="Miroshnichenko M.L."/>
            <person name="Bonch-Osmolovskaya E.A."/>
            <person name="Skryabin K.G."/>
        </authorList>
    </citation>
    <scope>NUCLEOTIDE SEQUENCE [LARGE SCALE GENOMIC DNA]</scope>
    <source>
        <strain evidence="2">DSM 12597 / MM 739</strain>
    </source>
</reference>
<dbReference type="STRING" id="604354.TSIB_0945"/>
<dbReference type="EMBL" id="CP001463">
    <property type="protein sequence ID" value="ACS90003.1"/>
    <property type="molecule type" value="Genomic_DNA"/>
</dbReference>
<name>C6A308_THESM</name>
<dbReference type="eggNOG" id="arCOG07627">
    <property type="taxonomic scope" value="Archaea"/>
</dbReference>
<keyword evidence="2" id="KW-1185">Reference proteome</keyword>
<evidence type="ECO:0000313" key="1">
    <source>
        <dbReference type="EMBL" id="ACS90003.1"/>
    </source>
</evidence>
<evidence type="ECO:0008006" key="3">
    <source>
        <dbReference type="Google" id="ProtNLM"/>
    </source>
</evidence>
<proteinExistence type="predicted"/>
<dbReference type="PROSITE" id="PS51257">
    <property type="entry name" value="PROKAR_LIPOPROTEIN"/>
    <property type="match status" value="1"/>
</dbReference>
<evidence type="ECO:0000313" key="2">
    <source>
        <dbReference type="Proteomes" id="UP000009079"/>
    </source>
</evidence>
<accession>C6A308</accession>
<dbReference type="KEGG" id="tsi:TSIB_0945"/>